<evidence type="ECO:0000256" key="4">
    <source>
        <dbReference type="ARBA" id="ARBA00022927"/>
    </source>
</evidence>
<keyword evidence="3" id="KW-0813">Transport</keyword>
<name>A0A1G4KNI7_9SACH</name>
<dbReference type="Gene3D" id="1.20.58.1240">
    <property type="match status" value="1"/>
</dbReference>
<dbReference type="InterPro" id="IPR054494">
    <property type="entry name" value="COG2_C"/>
</dbReference>
<evidence type="ECO:0000259" key="9">
    <source>
        <dbReference type="Pfam" id="PF22431"/>
    </source>
</evidence>
<evidence type="ECO:0000256" key="1">
    <source>
        <dbReference type="ARBA" id="ARBA00004395"/>
    </source>
</evidence>
<comment type="subcellular location">
    <subcellularLocation>
        <location evidence="1">Golgi apparatus membrane</location>
        <topology evidence="1">Peripheral membrane protein</topology>
    </subcellularLocation>
</comment>
<gene>
    <name evidence="10" type="ORF">LANO_0H20758G</name>
</gene>
<proteinExistence type="predicted"/>
<accession>A0A1G4KNI7</accession>
<evidence type="ECO:0000313" key="11">
    <source>
        <dbReference type="Proteomes" id="UP000189911"/>
    </source>
</evidence>
<sequence length="249" mass="27979">MELLDDSWDLPVSKNINRDLFADYTDETTFDVDSFLLENNFHYVPLDILTRDLTGLTKEMDQALLDASSRSYSNFAKLCKQFSDTAETRPELQIVKLDLAQFLTQLSNLTESDISNTKEIVGDTVDYLKTLDKLSVALQDSLTLHAGLQLAHKLCQALEKLCADDQFFEPTLCGDLALQMHEVTAENRTKLLQLQDTESPLILQLRSESHNVTSRFQACLHVLCDKCLANPGETHTLGLKIATIIPKSL</sequence>
<evidence type="ECO:0000256" key="3">
    <source>
        <dbReference type="ARBA" id="ARBA00022448"/>
    </source>
</evidence>
<keyword evidence="11" id="KW-1185">Reference proteome</keyword>
<feature type="domain" description="Conserved oligomeric Golgi complex subunit 2 N-terminal" evidence="8">
    <location>
        <begin position="28"/>
        <end position="89"/>
    </location>
</feature>
<dbReference type="Pfam" id="PF06148">
    <property type="entry name" value="COG2_N"/>
    <property type="match status" value="1"/>
</dbReference>
<feature type="domain" description="Conserved oligomeric Golgi complex subunit 2 C-terminal" evidence="9">
    <location>
        <begin position="98"/>
        <end position="237"/>
    </location>
</feature>
<dbReference type="GO" id="GO:0000139">
    <property type="term" value="C:Golgi membrane"/>
    <property type="evidence" value="ECO:0007669"/>
    <property type="project" value="UniProtKB-SubCell"/>
</dbReference>
<evidence type="ECO:0000313" key="10">
    <source>
        <dbReference type="EMBL" id="SCV06039.1"/>
    </source>
</evidence>
<dbReference type="Proteomes" id="UP000189911">
    <property type="component" value="Chromosome H"/>
</dbReference>
<protein>
    <recommendedName>
        <fullName evidence="2">Conserved oligomeric Golgi complex subunit 2</fullName>
    </recommendedName>
    <alternativeName>
        <fullName evidence="7">Component of oligomeric Golgi complex 2</fullName>
    </alternativeName>
</protein>
<dbReference type="AlphaFoldDB" id="A0A1G4KNI7"/>
<organism evidence="10 11">
    <name type="scientific">Lachancea nothofagi CBS 11611</name>
    <dbReference type="NCBI Taxonomy" id="1266666"/>
    <lineage>
        <taxon>Eukaryota</taxon>
        <taxon>Fungi</taxon>
        <taxon>Dikarya</taxon>
        <taxon>Ascomycota</taxon>
        <taxon>Saccharomycotina</taxon>
        <taxon>Saccharomycetes</taxon>
        <taxon>Saccharomycetales</taxon>
        <taxon>Saccharomycetaceae</taxon>
        <taxon>Lachancea</taxon>
    </lineage>
</organism>
<dbReference type="OrthoDB" id="4034328at2759"/>
<keyword evidence="5" id="KW-0333">Golgi apparatus</keyword>
<keyword evidence="6" id="KW-0472">Membrane</keyword>
<evidence type="ECO:0000259" key="8">
    <source>
        <dbReference type="Pfam" id="PF06148"/>
    </source>
</evidence>
<dbReference type="GO" id="GO:0015031">
    <property type="term" value="P:protein transport"/>
    <property type="evidence" value="ECO:0007669"/>
    <property type="project" value="UniProtKB-KW"/>
</dbReference>
<dbReference type="InterPro" id="IPR024602">
    <property type="entry name" value="COG_su2_N"/>
</dbReference>
<reference evidence="11" key="1">
    <citation type="submission" date="2016-03" db="EMBL/GenBank/DDBJ databases">
        <authorList>
            <person name="Devillers Hugo."/>
        </authorList>
    </citation>
    <scope>NUCLEOTIDE SEQUENCE [LARGE SCALE GENOMIC DNA]</scope>
</reference>
<dbReference type="EMBL" id="LT598447">
    <property type="protein sequence ID" value="SCV06039.1"/>
    <property type="molecule type" value="Genomic_DNA"/>
</dbReference>
<evidence type="ECO:0000256" key="6">
    <source>
        <dbReference type="ARBA" id="ARBA00023136"/>
    </source>
</evidence>
<evidence type="ECO:0000256" key="2">
    <source>
        <dbReference type="ARBA" id="ARBA00020977"/>
    </source>
</evidence>
<keyword evidence="4" id="KW-0653">Protein transport</keyword>
<evidence type="ECO:0000256" key="5">
    <source>
        <dbReference type="ARBA" id="ARBA00023034"/>
    </source>
</evidence>
<evidence type="ECO:0000256" key="7">
    <source>
        <dbReference type="ARBA" id="ARBA00031344"/>
    </source>
</evidence>
<dbReference type="Pfam" id="PF22431">
    <property type="entry name" value="COG2p_C"/>
    <property type="match status" value="1"/>
</dbReference>